<dbReference type="OrthoDB" id="9804259at2"/>
<dbReference type="PANTHER" id="PTHR43394:SF1">
    <property type="entry name" value="ATP-BINDING CASSETTE SUB-FAMILY B MEMBER 10, MITOCHONDRIAL"/>
    <property type="match status" value="1"/>
</dbReference>
<dbReference type="SUPFAM" id="SSF90123">
    <property type="entry name" value="ABC transporter transmembrane region"/>
    <property type="match status" value="1"/>
</dbReference>
<dbReference type="CDD" id="cd18549">
    <property type="entry name" value="ABC_6TM_YwjA_like"/>
    <property type="match status" value="1"/>
</dbReference>
<evidence type="ECO:0000259" key="10">
    <source>
        <dbReference type="PROSITE" id="PS50893"/>
    </source>
</evidence>
<dbReference type="GO" id="GO:0005524">
    <property type="term" value="F:ATP binding"/>
    <property type="evidence" value="ECO:0007669"/>
    <property type="project" value="UniProtKB-KW"/>
</dbReference>
<dbReference type="InterPro" id="IPR039421">
    <property type="entry name" value="Type_1_exporter"/>
</dbReference>
<keyword evidence="4 9" id="KW-0812">Transmembrane</keyword>
<dbReference type="PROSITE" id="PS50929">
    <property type="entry name" value="ABC_TM1F"/>
    <property type="match status" value="1"/>
</dbReference>
<feature type="transmembrane region" description="Helical" evidence="9">
    <location>
        <begin position="138"/>
        <end position="155"/>
    </location>
</feature>
<evidence type="ECO:0000259" key="11">
    <source>
        <dbReference type="PROSITE" id="PS50929"/>
    </source>
</evidence>
<evidence type="ECO:0000256" key="6">
    <source>
        <dbReference type="ARBA" id="ARBA00022840"/>
    </source>
</evidence>
<evidence type="ECO:0000256" key="8">
    <source>
        <dbReference type="ARBA" id="ARBA00023136"/>
    </source>
</evidence>
<name>A0A2U2DL81_9HYPH</name>
<accession>A0A2U2DL81</accession>
<dbReference type="PROSITE" id="PS00211">
    <property type="entry name" value="ABC_TRANSPORTER_1"/>
    <property type="match status" value="1"/>
</dbReference>
<feature type="transmembrane region" description="Helical" evidence="9">
    <location>
        <begin position="239"/>
        <end position="265"/>
    </location>
</feature>
<protein>
    <submittedName>
        <fullName evidence="12">Multidrug ABC transporter ATP-binding protein</fullName>
    </submittedName>
</protein>
<evidence type="ECO:0000256" key="5">
    <source>
        <dbReference type="ARBA" id="ARBA00022741"/>
    </source>
</evidence>
<keyword evidence="6 12" id="KW-0067">ATP-binding</keyword>
<dbReference type="FunFam" id="3.40.50.300:FF:000287">
    <property type="entry name" value="Multidrug ABC transporter ATP-binding protein"/>
    <property type="match status" value="1"/>
</dbReference>
<feature type="transmembrane region" description="Helical" evidence="9">
    <location>
        <begin position="20"/>
        <end position="44"/>
    </location>
</feature>
<evidence type="ECO:0000256" key="1">
    <source>
        <dbReference type="ARBA" id="ARBA00004651"/>
    </source>
</evidence>
<comment type="similarity">
    <text evidence="2">Belongs to the ABC transporter superfamily.</text>
</comment>
<dbReference type="SMART" id="SM00382">
    <property type="entry name" value="AAA"/>
    <property type="match status" value="1"/>
</dbReference>
<feature type="domain" description="ABC transporter" evidence="10">
    <location>
        <begin position="336"/>
        <end position="570"/>
    </location>
</feature>
<dbReference type="InterPro" id="IPR027417">
    <property type="entry name" value="P-loop_NTPase"/>
</dbReference>
<dbReference type="InterPro" id="IPR036640">
    <property type="entry name" value="ABC1_TM_sf"/>
</dbReference>
<dbReference type="Pfam" id="PF00005">
    <property type="entry name" value="ABC_tran"/>
    <property type="match status" value="1"/>
</dbReference>
<comment type="subcellular location">
    <subcellularLocation>
        <location evidence="1">Cell membrane</location>
        <topology evidence="1">Multi-pass membrane protein</topology>
    </subcellularLocation>
</comment>
<dbReference type="GO" id="GO:0005886">
    <property type="term" value="C:plasma membrane"/>
    <property type="evidence" value="ECO:0007669"/>
    <property type="project" value="UniProtKB-SubCell"/>
</dbReference>
<keyword evidence="3" id="KW-0813">Transport</keyword>
<dbReference type="InterPro" id="IPR017871">
    <property type="entry name" value="ABC_transporter-like_CS"/>
</dbReference>
<dbReference type="PANTHER" id="PTHR43394">
    <property type="entry name" value="ATP-DEPENDENT PERMEASE MDL1, MITOCHONDRIAL"/>
    <property type="match status" value="1"/>
</dbReference>
<keyword evidence="7 9" id="KW-1133">Transmembrane helix</keyword>
<evidence type="ECO:0000313" key="13">
    <source>
        <dbReference type="Proteomes" id="UP000245252"/>
    </source>
</evidence>
<proteinExistence type="inferred from homology"/>
<feature type="transmembrane region" description="Helical" evidence="9">
    <location>
        <begin position="56"/>
        <end position="80"/>
    </location>
</feature>
<evidence type="ECO:0000256" key="9">
    <source>
        <dbReference type="SAM" id="Phobius"/>
    </source>
</evidence>
<reference evidence="12 13" key="1">
    <citation type="submission" date="2018-05" db="EMBL/GenBank/DDBJ databases">
        <title>The draft genome of strain NS-104.</title>
        <authorList>
            <person name="Hang P."/>
            <person name="Jiang J."/>
        </authorList>
    </citation>
    <scope>NUCLEOTIDE SEQUENCE [LARGE SCALE GENOMIC DNA]</scope>
    <source>
        <strain evidence="12 13">NS-104</strain>
    </source>
</reference>
<dbReference type="Pfam" id="PF00664">
    <property type="entry name" value="ABC_membrane"/>
    <property type="match status" value="1"/>
</dbReference>
<dbReference type="PROSITE" id="PS50893">
    <property type="entry name" value="ABC_TRANSPORTER_2"/>
    <property type="match status" value="1"/>
</dbReference>
<evidence type="ECO:0000256" key="2">
    <source>
        <dbReference type="ARBA" id="ARBA00005417"/>
    </source>
</evidence>
<dbReference type="GO" id="GO:0016887">
    <property type="term" value="F:ATP hydrolysis activity"/>
    <property type="evidence" value="ECO:0007669"/>
    <property type="project" value="InterPro"/>
</dbReference>
<dbReference type="SUPFAM" id="SSF52540">
    <property type="entry name" value="P-loop containing nucleoside triphosphate hydrolases"/>
    <property type="match status" value="1"/>
</dbReference>
<keyword evidence="8 9" id="KW-0472">Membrane</keyword>
<dbReference type="InterPro" id="IPR003593">
    <property type="entry name" value="AAA+_ATPase"/>
</dbReference>
<organism evidence="12 13">
    <name type="scientific">Metarhizobium album</name>
    <dbReference type="NCBI Taxonomy" id="2182425"/>
    <lineage>
        <taxon>Bacteria</taxon>
        <taxon>Pseudomonadati</taxon>
        <taxon>Pseudomonadota</taxon>
        <taxon>Alphaproteobacteria</taxon>
        <taxon>Hyphomicrobiales</taxon>
        <taxon>Rhizobiaceae</taxon>
        <taxon>Metarhizobium</taxon>
    </lineage>
</organism>
<dbReference type="RefSeq" id="WP_109460469.1">
    <property type="nucleotide sequence ID" value="NZ_QFBC01000012.1"/>
</dbReference>
<evidence type="ECO:0000256" key="3">
    <source>
        <dbReference type="ARBA" id="ARBA00022448"/>
    </source>
</evidence>
<dbReference type="Gene3D" id="1.20.1560.10">
    <property type="entry name" value="ABC transporter type 1, transmembrane domain"/>
    <property type="match status" value="1"/>
</dbReference>
<evidence type="ECO:0000256" key="4">
    <source>
        <dbReference type="ARBA" id="ARBA00022692"/>
    </source>
</evidence>
<dbReference type="Gene3D" id="3.40.50.300">
    <property type="entry name" value="P-loop containing nucleotide triphosphate hydrolases"/>
    <property type="match status" value="1"/>
</dbReference>
<dbReference type="InterPro" id="IPR003439">
    <property type="entry name" value="ABC_transporter-like_ATP-bd"/>
</dbReference>
<gene>
    <name evidence="12" type="ORF">DEM27_22390</name>
</gene>
<dbReference type="GO" id="GO:0015421">
    <property type="term" value="F:ABC-type oligopeptide transporter activity"/>
    <property type="evidence" value="ECO:0007669"/>
    <property type="project" value="TreeGrafter"/>
</dbReference>
<dbReference type="AlphaFoldDB" id="A0A2U2DL81"/>
<dbReference type="EMBL" id="QFBC01000012">
    <property type="protein sequence ID" value="PWE54062.1"/>
    <property type="molecule type" value="Genomic_DNA"/>
</dbReference>
<feature type="transmembrane region" description="Helical" evidence="9">
    <location>
        <begin position="161"/>
        <end position="179"/>
    </location>
</feature>
<dbReference type="Proteomes" id="UP000245252">
    <property type="component" value="Unassembled WGS sequence"/>
</dbReference>
<keyword evidence="13" id="KW-1185">Reference proteome</keyword>
<comment type="caution">
    <text evidence="12">The sequence shown here is derived from an EMBL/GenBank/DDBJ whole genome shotgun (WGS) entry which is preliminary data.</text>
</comment>
<feature type="domain" description="ABC transmembrane type-1" evidence="11">
    <location>
        <begin position="20"/>
        <end position="302"/>
    </location>
</feature>
<sequence length="585" mass="65017">MTSTIRRFFAYYAPHKRLFFLDFFSAIASGLLELAFPVAVTLFIDRLLPTNQIGLVALAAAGLLAIYFINAGLQVIVTYWGHMLGINIETEMRRKAFDHLQTLSFGYFDNAKTGHLVARLTKDLEEIGEVAHHGPEDLFLAIMTLIGAFAMMFWVHVPLALITVAIVPLTALVTAHYGGRMTTTWRALYHRVADFNTRIEANVGGIRVVQAFANEDHERKLFAKDNGNYRRTKLEAYRFMAASMSLNYFSMRFVQVVVMLAGAWFVTRGELSAGGFVGFLLLVNVFLRPIEKISSVIETYPKGIAGFQRYLEFLAQKPEITDRPEARMVGRLEGDIRYDGVRFGYSDKRPIFDNLNLSIKAGEMVAFVGPSGAGKTTLCSLLPRFYDVTGGAISIGGVDIRDVALKSLRSNIGIVQQDVFLFAGTIRENIAYGRLDATEEEIWDAARRARLDDVITALPDGLDTMIGERGVKLSGGQKQRMAIARIFLKNPPILILDEATSALDTETERAIQASLAELSKGRTTLVIAHRLATIVRADRILVVDRGAIIEQGTHSQLVTLRGGLYRKLHDAQAEQEPPTLLEQRP</sequence>
<keyword evidence="5" id="KW-0547">Nucleotide-binding</keyword>
<evidence type="ECO:0000313" key="12">
    <source>
        <dbReference type="EMBL" id="PWE54062.1"/>
    </source>
</evidence>
<evidence type="ECO:0000256" key="7">
    <source>
        <dbReference type="ARBA" id="ARBA00022989"/>
    </source>
</evidence>
<dbReference type="InterPro" id="IPR011527">
    <property type="entry name" value="ABC1_TM_dom"/>
</dbReference>